<gene>
    <name evidence="15" type="primary">acnA</name>
    <name evidence="15" type="ORF">D3P04_12375</name>
</gene>
<dbReference type="RefSeq" id="WP_119749330.1">
    <property type="nucleotide sequence ID" value="NZ_QZCG01000008.1"/>
</dbReference>
<dbReference type="SUPFAM" id="SSF52016">
    <property type="entry name" value="LeuD/IlvD-like"/>
    <property type="match status" value="1"/>
</dbReference>
<evidence type="ECO:0000259" key="14">
    <source>
        <dbReference type="Pfam" id="PF00694"/>
    </source>
</evidence>
<dbReference type="InterPro" id="IPR001030">
    <property type="entry name" value="Acoase/IPM_deHydtase_lsu_aba"/>
</dbReference>
<dbReference type="Gene3D" id="3.20.19.10">
    <property type="entry name" value="Aconitase, domain 4"/>
    <property type="match status" value="1"/>
</dbReference>
<accession>A0A418STY5</accession>
<dbReference type="PANTHER" id="PTHR11670">
    <property type="entry name" value="ACONITASE/IRON-RESPONSIVE ELEMENT FAMILY MEMBER"/>
    <property type="match status" value="1"/>
</dbReference>
<keyword evidence="16" id="KW-1185">Reference proteome</keyword>
<evidence type="ECO:0000256" key="4">
    <source>
        <dbReference type="ARBA" id="ARBA00012926"/>
    </source>
</evidence>
<comment type="caution">
    <text evidence="15">The sequence shown here is derived from an EMBL/GenBank/DDBJ whole genome shotgun (WGS) entry which is preliminary data.</text>
</comment>
<dbReference type="AlphaFoldDB" id="A0A418STY5"/>
<keyword evidence="9" id="KW-0411">Iron-sulfur</keyword>
<protein>
    <recommendedName>
        <fullName evidence="5">Aconitate hydratase A</fullName>
        <ecNumber evidence="4">4.2.1.3</ecNumber>
    </recommendedName>
    <alternativeName>
        <fullName evidence="12">Iron-responsive protein-like</fullName>
    </alternativeName>
    <alternativeName>
        <fullName evidence="11">RNA-binding protein</fullName>
    </alternativeName>
</protein>
<dbReference type="GO" id="GO:0006099">
    <property type="term" value="P:tricarboxylic acid cycle"/>
    <property type="evidence" value="ECO:0007669"/>
    <property type="project" value="UniProtKB-UniPathway"/>
</dbReference>
<dbReference type="InterPro" id="IPR015928">
    <property type="entry name" value="Aconitase/3IPM_dehydase_swvl"/>
</dbReference>
<evidence type="ECO:0000313" key="15">
    <source>
        <dbReference type="EMBL" id="RJE84446.1"/>
    </source>
</evidence>
<dbReference type="EMBL" id="QZCG01000008">
    <property type="protein sequence ID" value="RJE84446.1"/>
    <property type="molecule type" value="Genomic_DNA"/>
</dbReference>
<comment type="catalytic activity">
    <reaction evidence="10">
        <text>citrate = D-threo-isocitrate</text>
        <dbReference type="Rhea" id="RHEA:10336"/>
        <dbReference type="ChEBI" id="CHEBI:15562"/>
        <dbReference type="ChEBI" id="CHEBI:16947"/>
        <dbReference type="EC" id="4.2.1.3"/>
    </reaction>
</comment>
<evidence type="ECO:0000259" key="13">
    <source>
        <dbReference type="Pfam" id="PF00330"/>
    </source>
</evidence>
<comment type="pathway">
    <text evidence="2">Carbohydrate metabolism; tricarboxylic acid cycle; isocitrate from oxaloacetate: step 2/2.</text>
</comment>
<evidence type="ECO:0000256" key="3">
    <source>
        <dbReference type="ARBA" id="ARBA00007185"/>
    </source>
</evidence>
<dbReference type="UniPathway" id="UPA00223">
    <property type="reaction ID" value="UER00718"/>
</dbReference>
<dbReference type="InterPro" id="IPR006249">
    <property type="entry name" value="Aconitase/IRP2"/>
</dbReference>
<dbReference type="GO" id="GO:0051539">
    <property type="term" value="F:4 iron, 4 sulfur cluster binding"/>
    <property type="evidence" value="ECO:0007669"/>
    <property type="project" value="UniProtKB-KW"/>
</dbReference>
<comment type="cofactor">
    <cofactor evidence="1">
        <name>[4Fe-4S] cluster</name>
        <dbReference type="ChEBI" id="CHEBI:49883"/>
    </cofactor>
</comment>
<dbReference type="Gene3D" id="6.10.190.10">
    <property type="match status" value="1"/>
</dbReference>
<reference evidence="16" key="1">
    <citation type="submission" date="2018-09" db="EMBL/GenBank/DDBJ databases">
        <title>Acidovorax cavernicola nov. sp. isolated from Gruta de las Maravillas (Aracena, Spain).</title>
        <authorList>
            <person name="Jurado V."/>
            <person name="Gutierrez-Patricio S."/>
            <person name="Gonzalez-Pimentel J.L."/>
            <person name="Miller A.Z."/>
            <person name="Laiz L."/>
            <person name="Saiz-Jimenez C."/>
        </authorList>
    </citation>
    <scope>NUCLEOTIDE SEQUENCE [LARGE SCALE GENOMIC DNA]</scope>
    <source>
        <strain evidence="16">1011MAR3C25</strain>
    </source>
</reference>
<evidence type="ECO:0000256" key="7">
    <source>
        <dbReference type="ARBA" id="ARBA00022723"/>
    </source>
</evidence>
<dbReference type="Gene3D" id="3.30.499.10">
    <property type="entry name" value="Aconitase, domain 3"/>
    <property type="match status" value="2"/>
</dbReference>
<feature type="domain" description="Aconitase/3-isopropylmalate dehydratase large subunit alpha/beta/alpha" evidence="13">
    <location>
        <begin position="77"/>
        <end position="551"/>
    </location>
</feature>
<dbReference type="InterPro" id="IPR015931">
    <property type="entry name" value="Acnase/IPM_dHydase_lsu_aba_1/3"/>
</dbReference>
<proteinExistence type="inferred from homology"/>
<name>A0A418STY5_9RHOB</name>
<dbReference type="PROSITE" id="PS00450">
    <property type="entry name" value="ACONITASE_1"/>
    <property type="match status" value="1"/>
</dbReference>
<evidence type="ECO:0000313" key="16">
    <source>
        <dbReference type="Proteomes" id="UP000284202"/>
    </source>
</evidence>
<dbReference type="InterPro" id="IPR000573">
    <property type="entry name" value="AconitaseA/IPMdHydase_ssu_swvl"/>
</dbReference>
<dbReference type="Pfam" id="PF00330">
    <property type="entry name" value="Aconitase"/>
    <property type="match status" value="1"/>
</dbReference>
<evidence type="ECO:0000256" key="9">
    <source>
        <dbReference type="ARBA" id="ARBA00023014"/>
    </source>
</evidence>
<feature type="domain" description="Aconitase A/isopropylmalate dehydratase small subunit swivel" evidence="14">
    <location>
        <begin position="694"/>
        <end position="803"/>
    </location>
</feature>
<comment type="similarity">
    <text evidence="3">Belongs to the aconitase/IPM isomerase family.</text>
</comment>
<evidence type="ECO:0000256" key="6">
    <source>
        <dbReference type="ARBA" id="ARBA00022485"/>
    </source>
</evidence>
<dbReference type="PRINTS" id="PR00415">
    <property type="entry name" value="ACONITASE"/>
</dbReference>
<dbReference type="GO" id="GO:0003994">
    <property type="term" value="F:aconitate hydratase activity"/>
    <property type="evidence" value="ECO:0007669"/>
    <property type="project" value="UniProtKB-EC"/>
</dbReference>
<evidence type="ECO:0000256" key="8">
    <source>
        <dbReference type="ARBA" id="ARBA00023004"/>
    </source>
</evidence>
<evidence type="ECO:0000256" key="2">
    <source>
        <dbReference type="ARBA" id="ARBA00004717"/>
    </source>
</evidence>
<keyword evidence="6" id="KW-0004">4Fe-4S</keyword>
<dbReference type="EC" id="4.2.1.3" evidence="4"/>
<dbReference type="SUPFAM" id="SSF53732">
    <property type="entry name" value="Aconitase iron-sulfur domain"/>
    <property type="match status" value="1"/>
</dbReference>
<dbReference type="NCBIfam" id="NF006757">
    <property type="entry name" value="PRK09277.1"/>
    <property type="match status" value="1"/>
</dbReference>
<organism evidence="15 16">
    <name type="scientific">Paracoccus onubensis</name>
    <dbReference type="NCBI Taxonomy" id="1675788"/>
    <lineage>
        <taxon>Bacteria</taxon>
        <taxon>Pseudomonadati</taxon>
        <taxon>Pseudomonadota</taxon>
        <taxon>Alphaproteobacteria</taxon>
        <taxon>Rhodobacterales</taxon>
        <taxon>Paracoccaceae</taxon>
        <taxon>Paracoccus</taxon>
    </lineage>
</organism>
<dbReference type="NCBIfam" id="NF009520">
    <property type="entry name" value="PRK12881.1"/>
    <property type="match status" value="1"/>
</dbReference>
<sequence>MQDCASPELLRPLGGGTPGNHYLSLAAAEALYGPLCHLPRSLLVLAEDILWRKNGDAARIELDALRAAVTGDMNAAPISFAPGRALLQDFLGIPLMTDLASMRDVLAHAGAEPHRLEPRIPVDFVVDHSLSVEIAGRFDALLRNREIEFQRNTERFEFIKWCENAFETVRVIPPGRGIMHQVNIEWLSTVIRDTRIAGRRVLRPDTMIGTDSHTTMVNALGILGWGVGGIEAEAAILGLPLGLEAPRVVGLELRGVLPRGAAATDLVLHITAFLRQIGVVGAFVEMHGSGLAGLSLATRATIANMAPEYGATCCYFPIDRATIAYLAMTGRSGDHLAEIENYARVQGLWSETGEAATGLTENHVFDLATVEPVMAGPSRPEQRVTLGQVPASFDARLAALKVDEPAASGTFGHGAIVIAAITSCTNTANPMLMITAGMLARNAAARGLTPKPWVKCSMAPGSRAVTDYLDAAGLTPALEALGFHTVGYGCTTCNGNSGPLDPEWQRQITENNLATVAVLSGNRNFEGRIHPSVKAAYLASPALVIAAAIAGSISVDLSHDPLGVDAKGRPVHLDEILPDPDEVEGAVRRFVTAGRFRDTYSSGQMMTEDWRLLPAPATARFPWKDDSLFIRSSDFPKLPPAFDPQTGAAGMRPLLVLGDGITTDHISPNGAIRPGTPAAEWLTERGATRPGNYGLRRGNPAICARGMFDNPLLENALAGGLRGNLAPAASGEPVPVWTAAQERIARGESSIIVAGRNYGAGSSRDWAAKGLRMLGVVMVLAESFERIHRSNLVGMGVVPLTFAPGWNAARIALTGTELLDILPEAMFAPRCRMRLRIRRAQGTGQESEILFPVRLDVQSESEIETLRAGGILPQILGRLLDDAA</sequence>
<evidence type="ECO:0000256" key="1">
    <source>
        <dbReference type="ARBA" id="ARBA00001966"/>
    </source>
</evidence>
<dbReference type="InterPro" id="IPR018136">
    <property type="entry name" value="Aconitase_4Fe-4S_BS"/>
</dbReference>
<dbReference type="GO" id="GO:0046872">
    <property type="term" value="F:metal ion binding"/>
    <property type="evidence" value="ECO:0007669"/>
    <property type="project" value="UniProtKB-KW"/>
</dbReference>
<dbReference type="InterPro" id="IPR036008">
    <property type="entry name" value="Aconitase_4Fe-4S_dom"/>
</dbReference>
<evidence type="ECO:0000256" key="10">
    <source>
        <dbReference type="ARBA" id="ARBA00023501"/>
    </source>
</evidence>
<keyword evidence="8" id="KW-0408">Iron</keyword>
<dbReference type="OrthoDB" id="9764318at2"/>
<dbReference type="Pfam" id="PF00694">
    <property type="entry name" value="Aconitase_C"/>
    <property type="match status" value="1"/>
</dbReference>
<evidence type="ECO:0000256" key="11">
    <source>
        <dbReference type="ARBA" id="ARBA00031081"/>
    </source>
</evidence>
<dbReference type="Proteomes" id="UP000284202">
    <property type="component" value="Unassembled WGS sequence"/>
</dbReference>
<evidence type="ECO:0000256" key="12">
    <source>
        <dbReference type="ARBA" id="ARBA00031977"/>
    </source>
</evidence>
<evidence type="ECO:0000256" key="5">
    <source>
        <dbReference type="ARBA" id="ARBA00019378"/>
    </source>
</evidence>
<keyword evidence="7" id="KW-0479">Metal-binding</keyword>